<feature type="transmembrane region" description="Helical" evidence="5">
    <location>
        <begin position="157"/>
        <end position="178"/>
    </location>
</feature>
<comment type="subcellular location">
    <subcellularLocation>
        <location evidence="1">Membrane</location>
        <topology evidence="1">Multi-pass membrane protein</topology>
    </subcellularLocation>
</comment>
<dbReference type="Gene3D" id="1.20.1250.20">
    <property type="entry name" value="MFS general substrate transporter like domains"/>
    <property type="match status" value="1"/>
</dbReference>
<evidence type="ECO:0000256" key="2">
    <source>
        <dbReference type="ARBA" id="ARBA00022692"/>
    </source>
</evidence>
<keyword evidence="3 5" id="KW-1133">Transmembrane helix</keyword>
<dbReference type="PANTHER" id="PTHR23507:SF1">
    <property type="entry name" value="FI18259P1-RELATED"/>
    <property type="match status" value="1"/>
</dbReference>
<dbReference type="PANTHER" id="PTHR23507">
    <property type="entry name" value="ZGC:174356"/>
    <property type="match status" value="1"/>
</dbReference>
<keyword evidence="4 5" id="KW-0472">Membrane</keyword>
<dbReference type="GO" id="GO:0016020">
    <property type="term" value="C:membrane"/>
    <property type="evidence" value="ECO:0007669"/>
    <property type="project" value="UniProtKB-SubCell"/>
</dbReference>
<feature type="transmembrane region" description="Helical" evidence="5">
    <location>
        <begin position="308"/>
        <end position="327"/>
    </location>
</feature>
<feature type="transmembrane region" description="Helical" evidence="5">
    <location>
        <begin position="435"/>
        <end position="455"/>
    </location>
</feature>
<dbReference type="AlphaFoldDB" id="A0AAV4HPD7"/>
<name>A0AAV4HPD7_9GAST</name>
<accession>A0AAV4HPD7</accession>
<feature type="transmembrane region" description="Helical" evidence="5">
    <location>
        <begin position="222"/>
        <end position="245"/>
    </location>
</feature>
<proteinExistence type="predicted"/>
<protein>
    <submittedName>
        <fullName evidence="6">Proton-coupled folate transporter-like</fullName>
    </submittedName>
</protein>
<comment type="caution">
    <text evidence="6">The sequence shown here is derived from an EMBL/GenBank/DDBJ whole genome shotgun (WGS) entry which is preliminary data.</text>
</comment>
<evidence type="ECO:0000313" key="6">
    <source>
        <dbReference type="EMBL" id="GFS00033.1"/>
    </source>
</evidence>
<keyword evidence="2 5" id="KW-0812">Transmembrane</keyword>
<organism evidence="6 7">
    <name type="scientific">Elysia marginata</name>
    <dbReference type="NCBI Taxonomy" id="1093978"/>
    <lineage>
        <taxon>Eukaryota</taxon>
        <taxon>Metazoa</taxon>
        <taxon>Spiralia</taxon>
        <taxon>Lophotrochozoa</taxon>
        <taxon>Mollusca</taxon>
        <taxon>Gastropoda</taxon>
        <taxon>Heterobranchia</taxon>
        <taxon>Euthyneura</taxon>
        <taxon>Panpulmonata</taxon>
        <taxon>Sacoglossa</taxon>
        <taxon>Placobranchoidea</taxon>
        <taxon>Plakobranchidae</taxon>
        <taxon>Elysia</taxon>
    </lineage>
</organism>
<feature type="transmembrane region" description="Helical" evidence="5">
    <location>
        <begin position="375"/>
        <end position="396"/>
    </location>
</feature>
<evidence type="ECO:0000313" key="7">
    <source>
        <dbReference type="Proteomes" id="UP000762676"/>
    </source>
</evidence>
<dbReference type="Proteomes" id="UP000762676">
    <property type="component" value="Unassembled WGS sequence"/>
</dbReference>
<reference evidence="6 7" key="1">
    <citation type="journal article" date="2021" name="Elife">
        <title>Chloroplast acquisition without the gene transfer in kleptoplastic sea slugs, Plakobranchus ocellatus.</title>
        <authorList>
            <person name="Maeda T."/>
            <person name="Takahashi S."/>
            <person name="Yoshida T."/>
            <person name="Shimamura S."/>
            <person name="Takaki Y."/>
            <person name="Nagai Y."/>
            <person name="Toyoda A."/>
            <person name="Suzuki Y."/>
            <person name="Arimoto A."/>
            <person name="Ishii H."/>
            <person name="Satoh N."/>
            <person name="Nishiyama T."/>
            <person name="Hasebe M."/>
            <person name="Maruyama T."/>
            <person name="Minagawa J."/>
            <person name="Obokata J."/>
            <person name="Shigenobu S."/>
        </authorList>
    </citation>
    <scope>NUCLEOTIDE SEQUENCE [LARGE SCALE GENOMIC DNA]</scope>
</reference>
<feature type="transmembrane region" description="Helical" evidence="5">
    <location>
        <begin position="184"/>
        <end position="210"/>
    </location>
</feature>
<dbReference type="EMBL" id="BMAT01005807">
    <property type="protein sequence ID" value="GFS00033.1"/>
    <property type="molecule type" value="Genomic_DNA"/>
</dbReference>
<feature type="transmembrane region" description="Helical" evidence="5">
    <location>
        <begin position="126"/>
        <end position="145"/>
    </location>
</feature>
<dbReference type="InterPro" id="IPR036259">
    <property type="entry name" value="MFS_trans_sf"/>
</dbReference>
<feature type="transmembrane region" description="Helical" evidence="5">
    <location>
        <begin position="402"/>
        <end position="423"/>
    </location>
</feature>
<evidence type="ECO:0000256" key="1">
    <source>
        <dbReference type="ARBA" id="ARBA00004141"/>
    </source>
</evidence>
<keyword evidence="7" id="KW-1185">Reference proteome</keyword>
<feature type="transmembrane region" description="Helical" evidence="5">
    <location>
        <begin position="59"/>
        <end position="80"/>
    </location>
</feature>
<sequence>MVRSRYYGSQPNEFQNSRKMTIAEEKCTTTAGNESDSETTRLLSGDSHREERRISVLRAQIVAVLVHTFIISTGFTYWIVLTEYLVDRTAREAGYDNLSSVDHCSSNASDLNTKHANEVQEKVADLLTTFTFVQTIPAFFVCFLVGSYSDYIGRRVLLLMPIFTQLVIVTMTSLIIRFNLNVNLLYVGFAMDGIAGSWPAVIVLEFAITADLNASKDSRTTWMYVIICTGSIMLSGVTIATSYLIQTLGFFYASLLLTSMGLLCFLIPLLFLQETLVHKPTNRVWNPLFHCQRLFGLYVSKDSRRRRVTRVICLAIFVFSVANDLSLGKMDSLYQLHEPFCWDALTIGEYASIRYGASNIGGAFWLAILRRFFPVEVLAAVAMAFQTCAYAFEALIKKSWQFLIVPGLLVPNSCAVPIVRSMLSLLVASDQQGAVFSSIAVVETLCLLCSGTAYNQLYGATVSTMPGAVYLLMSSCAAVAGILFLIYFIIREKPEIQVVNVTDHKVDSQAPLLINT</sequence>
<gene>
    <name evidence="6" type="ORF">ElyMa_002806300</name>
</gene>
<dbReference type="GO" id="GO:0022857">
    <property type="term" value="F:transmembrane transporter activity"/>
    <property type="evidence" value="ECO:0007669"/>
    <property type="project" value="TreeGrafter"/>
</dbReference>
<feature type="transmembrane region" description="Helical" evidence="5">
    <location>
        <begin position="467"/>
        <end position="490"/>
    </location>
</feature>
<evidence type="ECO:0000256" key="4">
    <source>
        <dbReference type="ARBA" id="ARBA00023136"/>
    </source>
</evidence>
<feature type="transmembrane region" description="Helical" evidence="5">
    <location>
        <begin position="251"/>
        <end position="272"/>
    </location>
</feature>
<evidence type="ECO:0000256" key="5">
    <source>
        <dbReference type="SAM" id="Phobius"/>
    </source>
</evidence>
<dbReference type="SUPFAM" id="SSF103473">
    <property type="entry name" value="MFS general substrate transporter"/>
    <property type="match status" value="1"/>
</dbReference>
<evidence type="ECO:0000256" key="3">
    <source>
        <dbReference type="ARBA" id="ARBA00022989"/>
    </source>
</evidence>